<accession>M2XIG3</accession>
<name>M2XIG3_DOTSN</name>
<sequence length="163" mass="18066">MPAIQNGSYRPIDAPTRGFEQTSFAQYLAHISADPADVHQQAVSSAFSAYSKDTEVPPLSKKRKAYRVPSCGVLARFLPRFDRGSSKQQPGDENGTGHGKNSRKARLRKFFRRCRNRMGKKQQKSSAEKKDSVLGPLKISNDSIDLSTVLASQSVQVTVQNRI</sequence>
<proteinExistence type="predicted"/>
<dbReference type="HOGENOM" id="CLU_1626996_0_0_1"/>
<dbReference type="AlphaFoldDB" id="M2XIG3"/>
<dbReference type="EMBL" id="KB446545">
    <property type="protein sequence ID" value="EME39257.1"/>
    <property type="molecule type" value="Genomic_DNA"/>
</dbReference>
<organism evidence="2 3">
    <name type="scientific">Dothistroma septosporum (strain NZE10 / CBS 128990)</name>
    <name type="common">Red band needle blight fungus</name>
    <name type="synonym">Mycosphaerella pini</name>
    <dbReference type="NCBI Taxonomy" id="675120"/>
    <lineage>
        <taxon>Eukaryota</taxon>
        <taxon>Fungi</taxon>
        <taxon>Dikarya</taxon>
        <taxon>Ascomycota</taxon>
        <taxon>Pezizomycotina</taxon>
        <taxon>Dothideomycetes</taxon>
        <taxon>Dothideomycetidae</taxon>
        <taxon>Mycosphaerellales</taxon>
        <taxon>Mycosphaerellaceae</taxon>
        <taxon>Dothistroma</taxon>
    </lineage>
</organism>
<protein>
    <submittedName>
        <fullName evidence="2">Uncharacterized protein</fullName>
    </submittedName>
</protein>
<evidence type="ECO:0000256" key="1">
    <source>
        <dbReference type="SAM" id="MobiDB-lite"/>
    </source>
</evidence>
<keyword evidence="3" id="KW-1185">Reference proteome</keyword>
<dbReference type="Proteomes" id="UP000016933">
    <property type="component" value="Unassembled WGS sequence"/>
</dbReference>
<evidence type="ECO:0000313" key="3">
    <source>
        <dbReference type="Proteomes" id="UP000016933"/>
    </source>
</evidence>
<evidence type="ECO:0000313" key="2">
    <source>
        <dbReference type="EMBL" id="EME39257.1"/>
    </source>
</evidence>
<gene>
    <name evidence="2" type="ORF">DOTSEDRAFT_28426</name>
</gene>
<dbReference type="OrthoDB" id="10582782at2759"/>
<reference evidence="2 3" key="2">
    <citation type="journal article" date="2012" name="PLoS Pathog.">
        <title>Diverse lifestyles and strategies of plant pathogenesis encoded in the genomes of eighteen Dothideomycetes fungi.</title>
        <authorList>
            <person name="Ohm R.A."/>
            <person name="Feau N."/>
            <person name="Henrissat B."/>
            <person name="Schoch C.L."/>
            <person name="Horwitz B.A."/>
            <person name="Barry K.W."/>
            <person name="Condon B.J."/>
            <person name="Copeland A.C."/>
            <person name="Dhillon B."/>
            <person name="Glaser F."/>
            <person name="Hesse C.N."/>
            <person name="Kosti I."/>
            <person name="LaButti K."/>
            <person name="Lindquist E.A."/>
            <person name="Lucas S."/>
            <person name="Salamov A.A."/>
            <person name="Bradshaw R.E."/>
            <person name="Ciuffetti L."/>
            <person name="Hamelin R.C."/>
            <person name="Kema G.H.J."/>
            <person name="Lawrence C."/>
            <person name="Scott J.A."/>
            <person name="Spatafora J.W."/>
            <person name="Turgeon B.G."/>
            <person name="de Wit P.J.G.M."/>
            <person name="Zhong S."/>
            <person name="Goodwin S.B."/>
            <person name="Grigoriev I.V."/>
        </authorList>
    </citation>
    <scope>NUCLEOTIDE SEQUENCE [LARGE SCALE GENOMIC DNA]</scope>
    <source>
        <strain evidence="3">NZE10 / CBS 128990</strain>
    </source>
</reference>
<reference evidence="3" key="1">
    <citation type="journal article" date="2012" name="PLoS Genet.">
        <title>The genomes of the fungal plant pathogens Cladosporium fulvum and Dothistroma septosporum reveal adaptation to different hosts and lifestyles but also signatures of common ancestry.</title>
        <authorList>
            <person name="de Wit P.J.G.M."/>
            <person name="van der Burgt A."/>
            <person name="Oekmen B."/>
            <person name="Stergiopoulos I."/>
            <person name="Abd-Elsalam K.A."/>
            <person name="Aerts A.L."/>
            <person name="Bahkali A.H."/>
            <person name="Beenen H.G."/>
            <person name="Chettri P."/>
            <person name="Cox M.P."/>
            <person name="Datema E."/>
            <person name="de Vries R.P."/>
            <person name="Dhillon B."/>
            <person name="Ganley A.R."/>
            <person name="Griffiths S.A."/>
            <person name="Guo Y."/>
            <person name="Hamelin R.C."/>
            <person name="Henrissat B."/>
            <person name="Kabir M.S."/>
            <person name="Jashni M.K."/>
            <person name="Kema G."/>
            <person name="Klaubauf S."/>
            <person name="Lapidus A."/>
            <person name="Levasseur A."/>
            <person name="Lindquist E."/>
            <person name="Mehrabi R."/>
            <person name="Ohm R.A."/>
            <person name="Owen T.J."/>
            <person name="Salamov A."/>
            <person name="Schwelm A."/>
            <person name="Schijlen E."/>
            <person name="Sun H."/>
            <person name="van den Burg H.A."/>
            <person name="van Ham R.C.H.J."/>
            <person name="Zhang S."/>
            <person name="Goodwin S.B."/>
            <person name="Grigoriev I.V."/>
            <person name="Collemare J."/>
            <person name="Bradshaw R.E."/>
        </authorList>
    </citation>
    <scope>NUCLEOTIDE SEQUENCE [LARGE SCALE GENOMIC DNA]</scope>
    <source>
        <strain evidence="3">NZE10 / CBS 128990</strain>
    </source>
</reference>
<feature type="region of interest" description="Disordered" evidence="1">
    <location>
        <begin position="79"/>
        <end position="105"/>
    </location>
</feature>